<evidence type="ECO:0000256" key="2">
    <source>
        <dbReference type="SAM" id="Phobius"/>
    </source>
</evidence>
<sequence>MASWKDGSAYAPIERPDAFAMPDAEPLPQAEARPQSTAGAIPPPSGYAPTPPGPDLAAIGVKATVTRNPAAPFTVYSALAAPPPTPGMYRDPRVPIQITTTSASLVEEPLPPDPHARIPTQPRHGPTTLDESTRNLVLIAAIAFLLAVFVPTGAPYLFAGGAALLLRTTKEGRQLAWTVLVIAVLVWLLGSSTRSAIISADLVRWLGGGLAVGCVVWALSRGPSRDQ</sequence>
<keyword evidence="2" id="KW-0812">Transmembrane</keyword>
<name>A0A3P1WQ44_9ACTN</name>
<dbReference type="OrthoDB" id="3734606at2"/>
<keyword evidence="2" id="KW-1133">Transmembrane helix</keyword>
<feature type="transmembrane region" description="Helical" evidence="2">
    <location>
        <begin position="136"/>
        <end position="154"/>
    </location>
</feature>
<feature type="transmembrane region" description="Helical" evidence="2">
    <location>
        <begin position="174"/>
        <end position="190"/>
    </location>
</feature>
<evidence type="ECO:0000313" key="4">
    <source>
        <dbReference type="Proteomes" id="UP000280935"/>
    </source>
</evidence>
<dbReference type="EMBL" id="RQYT01000042">
    <property type="protein sequence ID" value="RRD48385.1"/>
    <property type="molecule type" value="Genomic_DNA"/>
</dbReference>
<feature type="transmembrane region" description="Helical" evidence="2">
    <location>
        <begin position="202"/>
        <end position="220"/>
    </location>
</feature>
<gene>
    <name evidence="3" type="ORF">EII35_13135</name>
</gene>
<reference evidence="3 4" key="1">
    <citation type="submission" date="2018-11" db="EMBL/GenBank/DDBJ databases">
        <title>Genomes From Bacteria Associated with the Canine Oral Cavity: a Test Case for Automated Genome-Based Taxonomic Assignment.</title>
        <authorList>
            <person name="Coil D.A."/>
            <person name="Jospin G."/>
            <person name="Darling A.E."/>
            <person name="Wallis C."/>
            <person name="Davis I.J."/>
            <person name="Harris S."/>
            <person name="Eisen J.A."/>
            <person name="Holcombe L.J."/>
            <person name="O'Flynn C."/>
        </authorList>
    </citation>
    <scope>NUCLEOTIDE SEQUENCE [LARGE SCALE GENOMIC DNA]</scope>
    <source>
        <strain evidence="3 4">OH2822_COT-296</strain>
    </source>
</reference>
<evidence type="ECO:0000256" key="1">
    <source>
        <dbReference type="SAM" id="MobiDB-lite"/>
    </source>
</evidence>
<dbReference type="AlphaFoldDB" id="A0A3P1WQ44"/>
<dbReference type="Proteomes" id="UP000280935">
    <property type="component" value="Unassembled WGS sequence"/>
</dbReference>
<proteinExistence type="predicted"/>
<keyword evidence="2" id="KW-0472">Membrane</keyword>
<comment type="caution">
    <text evidence="3">The sequence shown here is derived from an EMBL/GenBank/DDBJ whole genome shotgun (WGS) entry which is preliminary data.</text>
</comment>
<protein>
    <submittedName>
        <fullName evidence="3">Uncharacterized protein</fullName>
    </submittedName>
</protein>
<organism evidence="3 4">
    <name type="scientific">Arachnia propionica</name>
    <dbReference type="NCBI Taxonomy" id="1750"/>
    <lineage>
        <taxon>Bacteria</taxon>
        <taxon>Bacillati</taxon>
        <taxon>Actinomycetota</taxon>
        <taxon>Actinomycetes</taxon>
        <taxon>Propionibacteriales</taxon>
        <taxon>Propionibacteriaceae</taxon>
        <taxon>Arachnia</taxon>
    </lineage>
</organism>
<evidence type="ECO:0000313" key="3">
    <source>
        <dbReference type="EMBL" id="RRD48385.1"/>
    </source>
</evidence>
<feature type="compositionally biased region" description="Pro residues" evidence="1">
    <location>
        <begin position="41"/>
        <end position="54"/>
    </location>
</feature>
<accession>A0A3P1WQ44</accession>
<dbReference type="RefSeq" id="WP_125228920.1">
    <property type="nucleotide sequence ID" value="NZ_RQYT01000042.1"/>
</dbReference>
<feature type="region of interest" description="Disordered" evidence="1">
    <location>
        <begin position="1"/>
        <end position="54"/>
    </location>
</feature>